<keyword evidence="3" id="KW-0762">Sugar transport</keyword>
<dbReference type="InterPro" id="IPR036378">
    <property type="entry name" value="FAS1_dom_sf"/>
</dbReference>
<evidence type="ECO:0000313" key="8">
    <source>
        <dbReference type="EMBL" id="CUS04423.2"/>
    </source>
</evidence>
<evidence type="ECO:0000256" key="1">
    <source>
        <dbReference type="ARBA" id="ARBA00008520"/>
    </source>
</evidence>
<dbReference type="SMART" id="SM00554">
    <property type="entry name" value="FAS1"/>
    <property type="match status" value="1"/>
</dbReference>
<dbReference type="GO" id="GO:0015144">
    <property type="term" value="F:carbohydrate transmembrane transporter activity"/>
    <property type="evidence" value="ECO:0007669"/>
    <property type="project" value="InterPro"/>
</dbReference>
<feature type="region of interest" description="Disordered" evidence="5">
    <location>
        <begin position="28"/>
        <end position="78"/>
    </location>
</feature>
<dbReference type="KEGG" id="pbf:CFX0092_A2545"/>
<proteinExistence type="inferred from homology"/>
<dbReference type="InterPro" id="IPR000782">
    <property type="entry name" value="FAS1_domain"/>
</dbReference>
<dbReference type="GO" id="GO:0055052">
    <property type="term" value="C:ATP-binding cassette (ABC) transporter complex, substrate-binding subunit-containing"/>
    <property type="evidence" value="ECO:0007669"/>
    <property type="project" value="TreeGrafter"/>
</dbReference>
<dbReference type="PROSITE" id="PS50213">
    <property type="entry name" value="FAS1"/>
    <property type="match status" value="1"/>
</dbReference>
<evidence type="ECO:0000313" key="9">
    <source>
        <dbReference type="Proteomes" id="UP000215027"/>
    </source>
</evidence>
<dbReference type="EMBL" id="LN890655">
    <property type="protein sequence ID" value="CUS04423.2"/>
    <property type="molecule type" value="Genomic_DNA"/>
</dbReference>
<dbReference type="InterPro" id="IPR006059">
    <property type="entry name" value="SBP"/>
</dbReference>
<evidence type="ECO:0000256" key="6">
    <source>
        <dbReference type="SAM" id="SignalP"/>
    </source>
</evidence>
<dbReference type="RefSeq" id="WP_095043755.1">
    <property type="nucleotide sequence ID" value="NZ_LN890655.1"/>
</dbReference>
<evidence type="ECO:0000256" key="5">
    <source>
        <dbReference type="SAM" id="MobiDB-lite"/>
    </source>
</evidence>
<keyword evidence="4 6" id="KW-0732">Signal</keyword>
<dbReference type="GO" id="GO:1901982">
    <property type="term" value="F:maltose binding"/>
    <property type="evidence" value="ECO:0007669"/>
    <property type="project" value="TreeGrafter"/>
</dbReference>
<name>A0A170PHP7_9CHLR</name>
<dbReference type="SUPFAM" id="SSF82153">
    <property type="entry name" value="FAS1 domain"/>
    <property type="match status" value="1"/>
</dbReference>
<keyword evidence="9" id="KW-1185">Reference proteome</keyword>
<dbReference type="GO" id="GO:0042956">
    <property type="term" value="P:maltodextrin transmembrane transport"/>
    <property type="evidence" value="ECO:0007669"/>
    <property type="project" value="TreeGrafter"/>
</dbReference>
<comment type="similarity">
    <text evidence="1">Belongs to the bacterial solute-binding protein 1 family.</text>
</comment>
<keyword evidence="2" id="KW-0813">Transport</keyword>
<dbReference type="SUPFAM" id="SSF53850">
    <property type="entry name" value="Periplasmic binding protein-like II"/>
    <property type="match status" value="1"/>
</dbReference>
<reference evidence="8" key="1">
    <citation type="submission" date="2016-01" db="EMBL/GenBank/DDBJ databases">
        <authorList>
            <person name="Mcilroy J.S."/>
            <person name="Karst M S."/>
            <person name="Albertsen M."/>
        </authorList>
    </citation>
    <scope>NUCLEOTIDE SEQUENCE</scope>
    <source>
        <strain evidence="8">Cfx-K</strain>
    </source>
</reference>
<dbReference type="Gene3D" id="3.40.190.10">
    <property type="entry name" value="Periplasmic binding protein-like II"/>
    <property type="match status" value="2"/>
</dbReference>
<dbReference type="OrthoDB" id="9766758at2"/>
<evidence type="ECO:0000259" key="7">
    <source>
        <dbReference type="PROSITE" id="PS50213"/>
    </source>
</evidence>
<dbReference type="Pfam" id="PF13416">
    <property type="entry name" value="SBP_bac_8"/>
    <property type="match status" value="1"/>
</dbReference>
<sequence>MKNTKWYLLVVVLLLGAFVLAACGGGTTETTEQPVATEEAPAVEEATEAPEVVEEPTEVPTEAPAEVATEAPTEEPAVEETMLASDTTMTMVELLSADPNFSTLVAAFTASELTEPAADAPGTLFAPTNAAFEALDPAQLEAFMADPTGDLARILQYHMVSGAVMAADATADEDGMLDTAAGEPLDLAALNLTQTDIETSNGVIHVIDAVQVPPTILNAAIAEEVIAGGGSVIRIWADNLRMPALRQVETTFEDEYDVELLLEQVGFGDIRRLLSTAGPAGEGPDIIIGAHDWLGELYAGGLITPVDLGDRASEFAPAAIQAFTFAGDLYGMPVNTENVALFINTDLVPECPTTWTEVHDISAELHAADANQYGFVRMEGDPYHFYPIQTAFGGYIFARDDAGSYDPTQVGVGDPGSIAAATWYEGMVAEGLQPPAMDWDTMHQWFESGQAAMLVTGPWVTDRIIASEVPFQICNIPGETEEAGRPFLGAHGFMISAFANDPLLAQIFLTEFVATPEVMMAMYEGNPRPPAFLETLNAVEDQYITAFGQAGANADPMPAIAEMASVWDAWGNAVVLISQGADTAENAFTNAQQQIITAISGG</sequence>
<dbReference type="AlphaFoldDB" id="A0A170PHP7"/>
<dbReference type="Gene3D" id="2.30.180.10">
    <property type="entry name" value="FAS1 domain"/>
    <property type="match status" value="1"/>
</dbReference>
<evidence type="ECO:0000256" key="2">
    <source>
        <dbReference type="ARBA" id="ARBA00022448"/>
    </source>
</evidence>
<dbReference type="PROSITE" id="PS51257">
    <property type="entry name" value="PROKAR_LIPOPROTEIN"/>
    <property type="match status" value="1"/>
</dbReference>
<accession>A0A170PHP7</accession>
<dbReference type="PANTHER" id="PTHR30061">
    <property type="entry name" value="MALTOSE-BINDING PERIPLASMIC PROTEIN"/>
    <property type="match status" value="1"/>
</dbReference>
<feature type="compositionally biased region" description="Low complexity" evidence="5">
    <location>
        <begin position="28"/>
        <end position="40"/>
    </location>
</feature>
<organism evidence="8 9">
    <name type="scientific">Candidatus Promineifilum breve</name>
    <dbReference type="NCBI Taxonomy" id="1806508"/>
    <lineage>
        <taxon>Bacteria</taxon>
        <taxon>Bacillati</taxon>
        <taxon>Chloroflexota</taxon>
        <taxon>Ardenticatenia</taxon>
        <taxon>Candidatus Promineifilales</taxon>
        <taxon>Candidatus Promineifilaceae</taxon>
        <taxon>Candidatus Promineifilum</taxon>
    </lineage>
</organism>
<evidence type="ECO:0000256" key="4">
    <source>
        <dbReference type="ARBA" id="ARBA00022729"/>
    </source>
</evidence>
<dbReference type="PANTHER" id="PTHR30061:SF50">
    <property type="entry name" value="MALTOSE_MALTODEXTRIN-BINDING PERIPLASMIC PROTEIN"/>
    <property type="match status" value="1"/>
</dbReference>
<dbReference type="PRINTS" id="PR00181">
    <property type="entry name" value="MALTOSEBP"/>
</dbReference>
<dbReference type="Pfam" id="PF02469">
    <property type="entry name" value="Fasciclin"/>
    <property type="match status" value="1"/>
</dbReference>
<feature type="signal peptide" evidence="6">
    <location>
        <begin position="1"/>
        <end position="21"/>
    </location>
</feature>
<feature type="compositionally biased region" description="Acidic residues" evidence="5">
    <location>
        <begin position="41"/>
        <end position="57"/>
    </location>
</feature>
<dbReference type="GO" id="GO:0015768">
    <property type="term" value="P:maltose transport"/>
    <property type="evidence" value="ECO:0007669"/>
    <property type="project" value="TreeGrafter"/>
</dbReference>
<feature type="domain" description="FAS1" evidence="7">
    <location>
        <begin position="88"/>
        <end position="211"/>
    </location>
</feature>
<feature type="compositionally biased region" description="Low complexity" evidence="5">
    <location>
        <begin position="58"/>
        <end position="71"/>
    </location>
</feature>
<dbReference type="InterPro" id="IPR006060">
    <property type="entry name" value="Maltose/Cyclodextrin-bd"/>
</dbReference>
<protein>
    <submittedName>
        <fullName evidence="8">ABC transporter substrate binding protein (Modular protein)</fullName>
    </submittedName>
</protein>
<gene>
    <name evidence="8" type="ORF">CFX0092_A2545</name>
</gene>
<feature type="chain" id="PRO_5008241759" evidence="6">
    <location>
        <begin position="22"/>
        <end position="602"/>
    </location>
</feature>
<evidence type="ECO:0000256" key="3">
    <source>
        <dbReference type="ARBA" id="ARBA00022597"/>
    </source>
</evidence>
<dbReference type="Proteomes" id="UP000215027">
    <property type="component" value="Chromosome I"/>
</dbReference>